<dbReference type="Pfam" id="PF07217">
    <property type="entry name" value="Het-C"/>
    <property type="match status" value="1"/>
</dbReference>
<dbReference type="RefSeq" id="WP_237254262.1">
    <property type="nucleotide sequence ID" value="NZ_JAKJXH010000028.1"/>
</dbReference>
<name>A0ABS9IAW5_9PSED</name>
<comment type="caution">
    <text evidence="1">The sequence shown here is derived from an EMBL/GenBank/DDBJ whole genome shotgun (WGS) entry which is preliminary data.</text>
</comment>
<organism evidence="1 2">
    <name type="scientific">Pseudomonas petrae</name>
    <dbReference type="NCBI Taxonomy" id="2912190"/>
    <lineage>
        <taxon>Bacteria</taxon>
        <taxon>Pseudomonadati</taxon>
        <taxon>Pseudomonadota</taxon>
        <taxon>Gammaproteobacteria</taxon>
        <taxon>Pseudomonadales</taxon>
        <taxon>Pseudomonadaceae</taxon>
        <taxon>Pseudomonas</taxon>
    </lineage>
</organism>
<keyword evidence="2" id="KW-1185">Reference proteome</keyword>
<gene>
    <name evidence="1" type="ORF">L4G47_21985</name>
</gene>
<proteinExistence type="predicted"/>
<dbReference type="PANTHER" id="PTHR14905">
    <property type="entry name" value="NG37"/>
    <property type="match status" value="1"/>
</dbReference>
<reference evidence="1" key="1">
    <citation type="submission" date="2022-01" db="EMBL/GenBank/DDBJ databases">
        <title>Pseudomonas sp. nov. isolated from Antarctic regolith.</title>
        <authorList>
            <person name="Novakova D."/>
            <person name="Sedlar K."/>
        </authorList>
    </citation>
    <scope>NUCLEOTIDE SEQUENCE</scope>
    <source>
        <strain evidence="1">P2647</strain>
    </source>
</reference>
<dbReference type="InterPro" id="IPR010816">
    <property type="entry name" value="Het-C"/>
</dbReference>
<dbReference type="InterPro" id="IPR052577">
    <property type="entry name" value="VWA7"/>
</dbReference>
<evidence type="ECO:0000313" key="2">
    <source>
        <dbReference type="Proteomes" id="UP001162905"/>
    </source>
</evidence>
<sequence>MPKLAHYDNRERLIRINPSVVSSALAGTEPEILLNILLHEFGHHLDNVLRSDLIQPHLSASPLAADAEGEEGARLALWLACIAKPVPSRIQIATWWDVQENLPQEITAHWAQSSNAIIRKHIAGLGKPLAPRPESDQEGFEAGDGDEARQTHLEIEKVLLTCGLTQAEVNAVYFGNWLRDYSQLLDPKIVRAMDMPKDFPDVLSRDALTRIVDILSVKRFGELRRQPTSDYKVTPARLGVYRPSEHIDNPKVTNPNAPDPTTRDLDFEVAILAGSPQLEVDYQTSMKRYISRSVDFMRRELRIAIDKGPNAEGLRAFGSALHVLEDFFAHSNFVELALINNGYRNVLPWTSPANCKAGLPLVTGMFGPTDVIASLAGPLGEILFSTEDVIYQPIKPGDRSPREQVLLILLEEHHNPRYLEIYNAFLTTRDSWVDLPFAEYLQRCAAYLQGLSAVPGNAVGIIFKEVLTHFGDQVDDWQTVHGQDPHENGCTDPSHSQLAKDHAQHPLHLLAGSLATEAVRSVAMAMISCWNGNGRADPIAVAEAYFKHPVDCSWQNRQIAAWAAGNPEDLRRSQDKVEMLEVRKLIAASAKKASEQMRKDSLAYLNFMRGEFLDSNSPMWLAFRFTPTGSTILEVLKWLGILK</sequence>
<evidence type="ECO:0000313" key="1">
    <source>
        <dbReference type="EMBL" id="MCF7544867.1"/>
    </source>
</evidence>
<dbReference type="EMBL" id="JAKJXH010000028">
    <property type="protein sequence ID" value="MCF7544867.1"/>
    <property type="molecule type" value="Genomic_DNA"/>
</dbReference>
<protein>
    <submittedName>
        <fullName evidence="1">Het-C domain-containing protein</fullName>
    </submittedName>
</protein>
<dbReference type="Proteomes" id="UP001162905">
    <property type="component" value="Unassembled WGS sequence"/>
</dbReference>
<dbReference type="PANTHER" id="PTHR14905:SF7">
    <property type="entry name" value="VON WILLEBRAND FACTOR A DOMAIN-CONTAINING PROTEIN 7"/>
    <property type="match status" value="1"/>
</dbReference>
<accession>A0ABS9IAW5</accession>